<dbReference type="EMBL" id="LR899012">
    <property type="protein sequence ID" value="CAD7087404.1"/>
    <property type="molecule type" value="Genomic_DNA"/>
</dbReference>
<evidence type="ECO:0000256" key="4">
    <source>
        <dbReference type="ARBA" id="ARBA00022553"/>
    </source>
</evidence>
<keyword evidence="3" id="KW-0963">Cytoplasm</keyword>
<comment type="subcellular location">
    <subcellularLocation>
        <location evidence="1">Cytoplasm</location>
        <location evidence="1">Cytoskeleton</location>
    </subcellularLocation>
</comment>
<dbReference type="FunFam" id="1.20.1270.60:FF:000069">
    <property type="entry name" value="Nostrin, isoform D"/>
    <property type="match status" value="1"/>
</dbReference>
<dbReference type="InterPro" id="IPR035656">
    <property type="entry name" value="Nostrin_SH3"/>
</dbReference>
<feature type="region of interest" description="Disordered" evidence="9">
    <location>
        <begin position="392"/>
        <end position="414"/>
    </location>
</feature>
<dbReference type="OrthoDB" id="28357at2759"/>
<dbReference type="InParanoid" id="A0A7R8UVJ2"/>
<dbReference type="GO" id="GO:0005737">
    <property type="term" value="C:cytoplasm"/>
    <property type="evidence" value="ECO:0007669"/>
    <property type="project" value="TreeGrafter"/>
</dbReference>
<feature type="compositionally biased region" description="Polar residues" evidence="9">
    <location>
        <begin position="146"/>
        <end position="157"/>
    </location>
</feature>
<organism evidence="12 13">
    <name type="scientific">Hermetia illucens</name>
    <name type="common">Black soldier fly</name>
    <dbReference type="NCBI Taxonomy" id="343691"/>
    <lineage>
        <taxon>Eukaryota</taxon>
        <taxon>Metazoa</taxon>
        <taxon>Ecdysozoa</taxon>
        <taxon>Arthropoda</taxon>
        <taxon>Hexapoda</taxon>
        <taxon>Insecta</taxon>
        <taxon>Pterygota</taxon>
        <taxon>Neoptera</taxon>
        <taxon>Endopterygota</taxon>
        <taxon>Diptera</taxon>
        <taxon>Brachycera</taxon>
        <taxon>Stratiomyomorpha</taxon>
        <taxon>Stratiomyidae</taxon>
        <taxon>Hermetiinae</taxon>
        <taxon>Hermetia</taxon>
    </lineage>
</organism>
<dbReference type="SMART" id="SM00326">
    <property type="entry name" value="SH3"/>
    <property type="match status" value="1"/>
</dbReference>
<dbReference type="Pfam" id="PF14604">
    <property type="entry name" value="SH3_9"/>
    <property type="match status" value="1"/>
</dbReference>
<dbReference type="SMART" id="SM00055">
    <property type="entry name" value="FCH"/>
    <property type="match status" value="1"/>
</dbReference>
<feature type="domain" description="SH3" evidence="10">
    <location>
        <begin position="1024"/>
        <end position="1082"/>
    </location>
</feature>
<feature type="coiled-coil region" evidence="8">
    <location>
        <begin position="650"/>
        <end position="677"/>
    </location>
</feature>
<evidence type="ECO:0000256" key="2">
    <source>
        <dbReference type="ARBA" id="ARBA00022443"/>
    </source>
</evidence>
<evidence type="ECO:0000256" key="9">
    <source>
        <dbReference type="SAM" id="MobiDB-lite"/>
    </source>
</evidence>
<gene>
    <name evidence="12" type="ORF">HERILL_LOCUS10114</name>
</gene>
<keyword evidence="2 6" id="KW-0728">SH3 domain</keyword>
<feature type="compositionally biased region" description="Polar residues" evidence="9">
    <location>
        <begin position="941"/>
        <end position="952"/>
    </location>
</feature>
<evidence type="ECO:0000313" key="13">
    <source>
        <dbReference type="Proteomes" id="UP000594454"/>
    </source>
</evidence>
<dbReference type="PANTHER" id="PTHR23065">
    <property type="entry name" value="PROLINE-SERINE-THREONINE PHOSPHATASE INTERACTING PROTEIN 1"/>
    <property type="match status" value="1"/>
</dbReference>
<evidence type="ECO:0008006" key="14">
    <source>
        <dbReference type="Google" id="ProtNLM"/>
    </source>
</evidence>
<evidence type="ECO:0000259" key="11">
    <source>
        <dbReference type="PROSITE" id="PS51741"/>
    </source>
</evidence>
<feature type="domain" description="F-BAR" evidence="11">
    <location>
        <begin position="465"/>
        <end position="751"/>
    </location>
</feature>
<dbReference type="Proteomes" id="UP000594454">
    <property type="component" value="Chromosome 4"/>
</dbReference>
<evidence type="ECO:0000256" key="3">
    <source>
        <dbReference type="ARBA" id="ARBA00022490"/>
    </source>
</evidence>
<dbReference type="PROSITE" id="PS50002">
    <property type="entry name" value="SH3"/>
    <property type="match status" value="1"/>
</dbReference>
<dbReference type="GO" id="GO:0043226">
    <property type="term" value="C:organelle"/>
    <property type="evidence" value="ECO:0007669"/>
    <property type="project" value="UniProtKB-ARBA"/>
</dbReference>
<dbReference type="InterPro" id="IPR036028">
    <property type="entry name" value="SH3-like_dom_sf"/>
</dbReference>
<dbReference type="SUPFAM" id="SSF103657">
    <property type="entry name" value="BAR/IMD domain-like"/>
    <property type="match status" value="1"/>
</dbReference>
<dbReference type="PANTHER" id="PTHR23065:SF7">
    <property type="entry name" value="NOSTRIN, ISOFORM H"/>
    <property type="match status" value="1"/>
</dbReference>
<dbReference type="InterPro" id="IPR001060">
    <property type="entry name" value="FCH_dom"/>
</dbReference>
<keyword evidence="5" id="KW-0206">Cytoskeleton</keyword>
<dbReference type="OMA" id="TMNHLRV"/>
<evidence type="ECO:0000256" key="7">
    <source>
        <dbReference type="PROSITE-ProRule" id="PRU01077"/>
    </source>
</evidence>
<feature type="compositionally biased region" description="Polar residues" evidence="9">
    <location>
        <begin position="398"/>
        <end position="410"/>
    </location>
</feature>
<keyword evidence="4" id="KW-0597">Phosphoprotein</keyword>
<dbReference type="Gene3D" id="2.30.30.40">
    <property type="entry name" value="SH3 Domains"/>
    <property type="match status" value="1"/>
</dbReference>
<keyword evidence="7 8" id="KW-0175">Coiled coil</keyword>
<feature type="region of interest" description="Disordered" evidence="9">
    <location>
        <begin position="941"/>
        <end position="993"/>
    </location>
</feature>
<evidence type="ECO:0000313" key="12">
    <source>
        <dbReference type="EMBL" id="CAD7087404.1"/>
    </source>
</evidence>
<dbReference type="AlphaFoldDB" id="A0A7R8UVJ2"/>
<reference evidence="12 13" key="1">
    <citation type="submission" date="2020-11" db="EMBL/GenBank/DDBJ databases">
        <authorList>
            <person name="Wallbank WR R."/>
            <person name="Pardo Diaz C."/>
            <person name="Kozak K."/>
            <person name="Martin S."/>
            <person name="Jiggins C."/>
            <person name="Moest M."/>
            <person name="Warren A I."/>
            <person name="Generalovic N T."/>
            <person name="Byers J.R.P. K."/>
            <person name="Montejo-Kovacevich G."/>
            <person name="Yen C E."/>
        </authorList>
    </citation>
    <scope>NUCLEOTIDE SEQUENCE [LARGE SCALE GENOMIC DNA]</scope>
</reference>
<evidence type="ECO:0000256" key="6">
    <source>
        <dbReference type="PROSITE-ProRule" id="PRU00192"/>
    </source>
</evidence>
<dbReference type="PROSITE" id="PS51741">
    <property type="entry name" value="F_BAR"/>
    <property type="match status" value="1"/>
</dbReference>
<dbReference type="Pfam" id="PF00611">
    <property type="entry name" value="FCH"/>
    <property type="match status" value="1"/>
</dbReference>
<feature type="region of interest" description="Disordered" evidence="9">
    <location>
        <begin position="208"/>
        <end position="277"/>
    </location>
</feature>
<dbReference type="FunCoup" id="A0A7R8UVJ2">
    <property type="interactions" value="35"/>
</dbReference>
<name>A0A7R8UVJ2_HERIL</name>
<keyword evidence="13" id="KW-1185">Reference proteome</keyword>
<dbReference type="SUPFAM" id="SSF50044">
    <property type="entry name" value="SH3-domain"/>
    <property type="match status" value="1"/>
</dbReference>
<proteinExistence type="predicted"/>
<feature type="compositionally biased region" description="Low complexity" evidence="9">
    <location>
        <begin position="214"/>
        <end position="228"/>
    </location>
</feature>
<evidence type="ECO:0000256" key="1">
    <source>
        <dbReference type="ARBA" id="ARBA00004245"/>
    </source>
</evidence>
<dbReference type="Gene3D" id="1.20.1270.60">
    <property type="entry name" value="Arfaptin homology (AH) domain/BAR domain"/>
    <property type="match status" value="1"/>
</dbReference>
<dbReference type="GO" id="GO:0005886">
    <property type="term" value="C:plasma membrane"/>
    <property type="evidence" value="ECO:0007669"/>
    <property type="project" value="TreeGrafter"/>
</dbReference>
<evidence type="ECO:0000256" key="5">
    <source>
        <dbReference type="ARBA" id="ARBA00023212"/>
    </source>
</evidence>
<dbReference type="PRINTS" id="PR00452">
    <property type="entry name" value="SH3DOMAIN"/>
</dbReference>
<sequence>MNKLKNLKYKTSPENGSILNKFAKRYNTVSAKFLRKSPGRTGKTAPISGSYDMTGVASEDHKLEIGAPVLISKTTIDDDLKIPSELDAKQNSRISSSTATGSETEYYTDTVSTIPSIEQDIKFEFYSSNDIPTVVEERLNQSDSAANYYSTPKKQSQPVPPRLRKNRSQSAQNLHKTELKLFLQRVPSLETTGRLTTANLENCYDLPRKSQEFSSTPTSSKPKSNSISVPNTPDSPSDLKDSLIKKRFQSTGSLNQPQPCLNRSSSGSKQGNNGSLQMNTSLDDFDLKSVSFQSLDAKNLFLSIDELNEITRQINETEQFDYEIDTEYCEHRDKLKPDERRITLLKNKNATLINLNRKKDRINHAWSGLKTWIGEESGKIKDVVQKHAAMQRVGAPVNHSTPMSSSTLKKTTFDSRRSAGGVSVAPSMVSVAQSFAPTTDSNFSIDQEFSFQNTSTGNSSRAATVQRDNSDYHQEGQNGFEELRRYIKQGGDFGKDLAAILQERVDSEQLYAKSLSKMATKLNKACREIPGTIADAWRGVANEMETRSEVHRQFSNSLIEEIVKPLKSVLETQHKSRKSVESSVDKASRVLADWRISEAKSKKQSHTAARENEKLQDAMLDVRIQRSPSLAILQHGTLSNKNGANSDKETKTAEKDCAKLDNKRRKAEEAVKRADVEYYTLCIRAERARVDWEMAVLRGSNVLQNLENLRLTNMYNYVSSYLRLTSEMNPVLEGLVVRLAPQIEGCNVGKDLNIVKNIRKVSEGPSEQLLPDFYCEHTTLAMNRERRKHAIVKLLQLVRTDIERERKSRNGLKGITLTLNAQDNQNVADKLYHIRSMLTYLEGARFKLQSALLELDHKPRTTHPLASHIQITRDRTGLQQSILKVPIWLKNKDNDDICTDIETESQTNGSCLDIKNDILITNFDRNQSISRSKSTSEILHNIQTQPQMNGKISTLPPGKDTSDDPDFDRGQADGGSNQQDSDFDEFSSQDDEDEIRQAKMEIHQQQQLQKNHNENNNDVSAKSIVISKCKALYSYTPKLYDELELNPGDIIEVHMKQEDGWWLGQLKNRIGIFPATYVEEFI</sequence>
<dbReference type="InterPro" id="IPR001452">
    <property type="entry name" value="SH3_domain"/>
</dbReference>
<dbReference type="CDD" id="cd07658">
    <property type="entry name" value="F-BAR_NOSTRIN"/>
    <property type="match status" value="1"/>
</dbReference>
<dbReference type="InterPro" id="IPR031160">
    <property type="entry name" value="F_BAR_dom"/>
</dbReference>
<evidence type="ECO:0000256" key="8">
    <source>
        <dbReference type="SAM" id="Coils"/>
    </source>
</evidence>
<dbReference type="CDD" id="cd11823">
    <property type="entry name" value="SH3_Nostrin"/>
    <property type="match status" value="1"/>
</dbReference>
<protein>
    <recommendedName>
        <fullName evidence="14">Nostrin</fullName>
    </recommendedName>
</protein>
<feature type="compositionally biased region" description="Low complexity" evidence="9">
    <location>
        <begin position="262"/>
        <end position="275"/>
    </location>
</feature>
<feature type="region of interest" description="Disordered" evidence="9">
    <location>
        <begin position="451"/>
        <end position="475"/>
    </location>
</feature>
<feature type="region of interest" description="Disordered" evidence="9">
    <location>
        <begin position="146"/>
        <end position="172"/>
    </location>
</feature>
<evidence type="ECO:0000259" key="10">
    <source>
        <dbReference type="PROSITE" id="PS50002"/>
    </source>
</evidence>
<accession>A0A7R8UVJ2</accession>
<dbReference type="InterPro" id="IPR027267">
    <property type="entry name" value="AH/BAR_dom_sf"/>
</dbReference>
<feature type="compositionally biased region" description="Polar residues" evidence="9">
    <location>
        <begin position="249"/>
        <end position="261"/>
    </location>
</feature>
<feature type="compositionally biased region" description="Polar residues" evidence="9">
    <location>
        <begin position="451"/>
        <end position="467"/>
    </location>
</feature>
<feature type="compositionally biased region" description="Acidic residues" evidence="9">
    <location>
        <begin position="981"/>
        <end position="993"/>
    </location>
</feature>